<keyword evidence="1" id="KW-0812">Transmembrane</keyword>
<feature type="transmembrane region" description="Helical" evidence="1">
    <location>
        <begin position="364"/>
        <end position="397"/>
    </location>
</feature>
<organism evidence="2 3">
    <name type="scientific">Taxus chinensis</name>
    <name type="common">Chinese yew</name>
    <name type="synonym">Taxus wallichiana var. chinensis</name>
    <dbReference type="NCBI Taxonomy" id="29808"/>
    <lineage>
        <taxon>Eukaryota</taxon>
        <taxon>Viridiplantae</taxon>
        <taxon>Streptophyta</taxon>
        <taxon>Embryophyta</taxon>
        <taxon>Tracheophyta</taxon>
        <taxon>Spermatophyta</taxon>
        <taxon>Pinopsida</taxon>
        <taxon>Pinidae</taxon>
        <taxon>Conifers II</taxon>
        <taxon>Cupressales</taxon>
        <taxon>Taxaceae</taxon>
        <taxon>Taxus</taxon>
    </lineage>
</organism>
<feature type="transmembrane region" description="Helical" evidence="1">
    <location>
        <begin position="69"/>
        <end position="89"/>
    </location>
</feature>
<feature type="transmembrane region" description="Helical" evidence="1">
    <location>
        <begin position="132"/>
        <end position="153"/>
    </location>
</feature>
<feature type="transmembrane region" description="Helical" evidence="1">
    <location>
        <begin position="248"/>
        <end position="270"/>
    </location>
</feature>
<proteinExistence type="predicted"/>
<dbReference type="OMA" id="MASEIWE"/>
<feature type="transmembrane region" description="Helical" evidence="1">
    <location>
        <begin position="41"/>
        <end position="57"/>
    </location>
</feature>
<reference evidence="2 3" key="1">
    <citation type="journal article" date="2021" name="Nat. Plants">
        <title>The Taxus genome provides insights into paclitaxel biosynthesis.</title>
        <authorList>
            <person name="Xiong X."/>
            <person name="Gou J."/>
            <person name="Liao Q."/>
            <person name="Li Y."/>
            <person name="Zhou Q."/>
            <person name="Bi G."/>
            <person name="Li C."/>
            <person name="Du R."/>
            <person name="Wang X."/>
            <person name="Sun T."/>
            <person name="Guo L."/>
            <person name="Liang H."/>
            <person name="Lu P."/>
            <person name="Wu Y."/>
            <person name="Zhang Z."/>
            <person name="Ro D.K."/>
            <person name="Shang Y."/>
            <person name="Huang S."/>
            <person name="Yan J."/>
        </authorList>
    </citation>
    <scope>NUCLEOTIDE SEQUENCE [LARGE SCALE GENOMIC DNA]</scope>
    <source>
        <strain evidence="2">Ta-2019</strain>
    </source>
</reference>
<evidence type="ECO:0000256" key="1">
    <source>
        <dbReference type="SAM" id="Phobius"/>
    </source>
</evidence>
<evidence type="ECO:0000313" key="2">
    <source>
        <dbReference type="EMBL" id="KAH9325324.1"/>
    </source>
</evidence>
<dbReference type="Proteomes" id="UP000824469">
    <property type="component" value="Unassembled WGS sequence"/>
</dbReference>
<feature type="transmembrane region" description="Helical" evidence="1">
    <location>
        <begin position="205"/>
        <end position="228"/>
    </location>
</feature>
<feature type="transmembrane region" description="Helical" evidence="1">
    <location>
        <begin position="338"/>
        <end position="358"/>
    </location>
</feature>
<sequence>MVEIPLEEWQTLLITSIFIIVFLLDIWRARSNIAHWIPGKTVILGLTIHLVHLIGVFKSMQSTANKIKIYGARLSLYIFAGCLLPGMAMPGSISRYFNIATIFGSLGFHIAMEIKKNYYVWKEKSLRRFIVYHGVLTVSITFLFLFLTLVVLAGKAIRERLSISIPIILSQNDENENVPEDVWESFEVEVLKTRIIARACQPEYVLARSLCSTIAAFTAFICDVVFVFKVVYLKSVFGDDDDGDDEGFLTALIFWLQCVFITIGSAVIFYRWLMAVFYFSTSSWRRSRDFIFVETFASHTRVCALVYSHYPKIWYVSRQILAMYITISLCMPSPILRTMLWGTLAILSAFLFLVPYLVLFFTAMLIGFVLMVVVLLMIRLLLYISIFCWYLSSLLVFRSRILGRFLFRVDMDVWRSVSQDREFVRYRQALERVCMPGEVPASLWIADGSSIKKTRLCFHEAYQKGQNYTELIALTIRSVDAKHGPRNYVYMLEEIRSMVFKGYMLGMKEPIWKMTAYSIVRVIKQVWKAAGEEEDDFVSNAYNEARDLLDFVDNPEKAGQDPVYMLGGTYNGDEIAFLKAVSNAPFSEMIFPTQQNSPVQRLYEHCKNKVSAKGMNPLLPPQTIKLNAALNSIQRMFGEAEKVLRKEHILGESPQAKAGYSDRSIQPNYSLYMVCRLILDNNNYINVRDLLDELECFLGDVITSCMFELPDVVVKCCRKWAANFEEEKIVKAINIAGTARGVMQKSGLQLRRTWQLREPPAEWTVNLTALQPEGAEGSEHDSTECSETA</sequence>
<keyword evidence="1" id="KW-1133">Transmembrane helix</keyword>
<feature type="transmembrane region" description="Helical" evidence="1">
    <location>
        <begin position="12"/>
        <end position="29"/>
    </location>
</feature>
<dbReference type="EMBL" id="JAHRHJ020000002">
    <property type="protein sequence ID" value="KAH9325324.1"/>
    <property type="molecule type" value="Genomic_DNA"/>
</dbReference>
<comment type="caution">
    <text evidence="2">The sequence shown here is derived from an EMBL/GenBank/DDBJ whole genome shotgun (WGS) entry which is preliminary data.</text>
</comment>
<gene>
    <name evidence="2" type="ORF">KI387_005502</name>
</gene>
<name>A0AA38LIE7_TAXCH</name>
<keyword evidence="1" id="KW-0472">Membrane</keyword>
<accession>A0AA38LIE7</accession>
<keyword evidence="3" id="KW-1185">Reference proteome</keyword>
<feature type="transmembrane region" description="Helical" evidence="1">
    <location>
        <begin position="313"/>
        <end position="331"/>
    </location>
</feature>
<dbReference type="AlphaFoldDB" id="A0AA38LIE7"/>
<evidence type="ECO:0000313" key="3">
    <source>
        <dbReference type="Proteomes" id="UP000824469"/>
    </source>
</evidence>
<protein>
    <submittedName>
        <fullName evidence="2">Uncharacterized protein</fullName>
    </submittedName>
</protein>